<dbReference type="Proteomes" id="UP000837932">
    <property type="component" value="Unassembled WGS sequence"/>
</dbReference>
<keyword evidence="2" id="KW-1185">Reference proteome</keyword>
<accession>A0ABM9ARU1</accession>
<protein>
    <recommendedName>
        <fullName evidence="3">Lipoprotein</fullName>
    </recommendedName>
</protein>
<organism evidence="1 2">
    <name type="scientific">Emticicia aquatica</name>
    <dbReference type="NCBI Taxonomy" id="1681835"/>
    <lineage>
        <taxon>Bacteria</taxon>
        <taxon>Pseudomonadati</taxon>
        <taxon>Bacteroidota</taxon>
        <taxon>Cytophagia</taxon>
        <taxon>Cytophagales</taxon>
        <taxon>Leadbetterellaceae</taxon>
        <taxon>Emticicia</taxon>
    </lineage>
</organism>
<proteinExistence type="predicted"/>
<comment type="caution">
    <text evidence="1">The sequence shown here is derived from an EMBL/GenBank/DDBJ whole genome shotgun (WGS) entry which is preliminary data.</text>
</comment>
<name>A0ABM9ARU1_9BACT</name>
<dbReference type="EMBL" id="CAKLPY010000002">
    <property type="protein sequence ID" value="CAH0996611.1"/>
    <property type="molecule type" value="Genomic_DNA"/>
</dbReference>
<evidence type="ECO:0008006" key="3">
    <source>
        <dbReference type="Google" id="ProtNLM"/>
    </source>
</evidence>
<evidence type="ECO:0000313" key="1">
    <source>
        <dbReference type="EMBL" id="CAH0996611.1"/>
    </source>
</evidence>
<gene>
    <name evidence="1" type="ORF">EMA8858_02743</name>
</gene>
<evidence type="ECO:0000313" key="2">
    <source>
        <dbReference type="Proteomes" id="UP000837932"/>
    </source>
</evidence>
<sequence length="194" mass="22837">MFLTSIILYYQLFHMGKILLISLLLIGCAQSDNQNSTKIYFDLAGLVSQQITELNKNQPLTHKNLLIEDNEEAINTTKINWQKELDLFLQADLNKQSYQLSYNKQETPLMAIYTLKEHESLPVRTLKIIFDKDNTPKHIEAFMQVKNYLYESEKNLSMDFDKKQLKSYQIEGWQELFVGKKKRFKINGLLVHKK</sequence>
<reference evidence="1" key="1">
    <citation type="submission" date="2021-12" db="EMBL/GenBank/DDBJ databases">
        <authorList>
            <person name="Rodrigo-Torres L."/>
            <person name="Arahal R. D."/>
            <person name="Lucena T."/>
        </authorList>
    </citation>
    <scope>NUCLEOTIDE SEQUENCE</scope>
    <source>
        <strain evidence="1">CECT 8858</strain>
    </source>
</reference>